<keyword evidence="3" id="KW-0804">Transcription</keyword>
<proteinExistence type="predicted"/>
<evidence type="ECO:0000256" key="2">
    <source>
        <dbReference type="ARBA" id="ARBA00023125"/>
    </source>
</evidence>
<dbReference type="PANTHER" id="PTHR43537">
    <property type="entry name" value="TRANSCRIPTIONAL REGULATOR, GNTR FAMILY"/>
    <property type="match status" value="1"/>
</dbReference>
<dbReference type="InterPro" id="IPR008920">
    <property type="entry name" value="TF_FadR/GntR_C"/>
</dbReference>
<dbReference type="SMART" id="SM00345">
    <property type="entry name" value="HTH_GNTR"/>
    <property type="match status" value="1"/>
</dbReference>
<feature type="region of interest" description="Disordered" evidence="4">
    <location>
        <begin position="1"/>
        <end position="22"/>
    </location>
</feature>
<dbReference type="PANTHER" id="PTHR43537:SF49">
    <property type="entry name" value="TRANSCRIPTIONAL REGULATORY PROTEIN"/>
    <property type="match status" value="1"/>
</dbReference>
<dbReference type="PRINTS" id="PR00035">
    <property type="entry name" value="HTHGNTR"/>
</dbReference>
<evidence type="ECO:0000313" key="7">
    <source>
        <dbReference type="Proteomes" id="UP000237889"/>
    </source>
</evidence>
<evidence type="ECO:0000259" key="5">
    <source>
        <dbReference type="PROSITE" id="PS50949"/>
    </source>
</evidence>
<dbReference type="SMART" id="SM00895">
    <property type="entry name" value="FCD"/>
    <property type="match status" value="1"/>
</dbReference>
<keyword evidence="1" id="KW-0805">Transcription regulation</keyword>
<evidence type="ECO:0000256" key="4">
    <source>
        <dbReference type="SAM" id="MobiDB-lite"/>
    </source>
</evidence>
<dbReference type="GO" id="GO:0003677">
    <property type="term" value="F:DNA binding"/>
    <property type="evidence" value="ECO:0007669"/>
    <property type="project" value="UniProtKB-KW"/>
</dbReference>
<accession>A0A2S0NGJ1</accession>
<dbReference type="Gene3D" id="1.10.10.10">
    <property type="entry name" value="Winged helix-like DNA-binding domain superfamily/Winged helix DNA-binding domain"/>
    <property type="match status" value="1"/>
</dbReference>
<dbReference type="GO" id="GO:0003700">
    <property type="term" value="F:DNA-binding transcription factor activity"/>
    <property type="evidence" value="ECO:0007669"/>
    <property type="project" value="InterPro"/>
</dbReference>
<dbReference type="EMBL" id="CP027668">
    <property type="protein sequence ID" value="AVO47156.1"/>
    <property type="molecule type" value="Genomic_DNA"/>
</dbReference>
<dbReference type="PROSITE" id="PS50949">
    <property type="entry name" value="HTH_GNTR"/>
    <property type="match status" value="1"/>
</dbReference>
<evidence type="ECO:0000313" key="6">
    <source>
        <dbReference type="EMBL" id="AVO47156.1"/>
    </source>
</evidence>
<dbReference type="Gene3D" id="1.20.120.530">
    <property type="entry name" value="GntR ligand-binding domain-like"/>
    <property type="match status" value="1"/>
</dbReference>
<dbReference type="AlphaFoldDB" id="A0A2S0NGJ1"/>
<dbReference type="KEGG" id="phr:C6569_20070"/>
<evidence type="ECO:0000256" key="1">
    <source>
        <dbReference type="ARBA" id="ARBA00023015"/>
    </source>
</evidence>
<feature type="compositionally biased region" description="Low complexity" evidence="4">
    <location>
        <begin position="1"/>
        <end position="15"/>
    </location>
</feature>
<sequence length="233" mass="25127">MTATTSTGARGASPAPVRGTRTEELQTRLAEAIVTGRLKPGAALDEVQIAAEYAVSRTPVREALRQLSASGLVEIRPHRGAVVAKPDHAQLRDMFAVMGELEALSAGLCAAQMNRAERTALEELHQSMAGLVRAGDLDAYSVANIAFHVGIYRGSHNSYLAELASATRRRLAPFRRAQFEGRDRLARSHHEHSLVVQAILRADSARAATAMREHIGLSARAWDDLSRASSESS</sequence>
<dbReference type="RefSeq" id="WP_106750526.1">
    <property type="nucleotide sequence ID" value="NZ_CP027668.1"/>
</dbReference>
<dbReference type="InterPro" id="IPR000524">
    <property type="entry name" value="Tscrpt_reg_HTH_GntR"/>
</dbReference>
<dbReference type="InterPro" id="IPR036388">
    <property type="entry name" value="WH-like_DNA-bd_sf"/>
</dbReference>
<dbReference type="Proteomes" id="UP000237889">
    <property type="component" value="Chromosome"/>
</dbReference>
<dbReference type="SUPFAM" id="SSF48008">
    <property type="entry name" value="GntR ligand-binding domain-like"/>
    <property type="match status" value="1"/>
</dbReference>
<dbReference type="InterPro" id="IPR036390">
    <property type="entry name" value="WH_DNA-bd_sf"/>
</dbReference>
<dbReference type="SUPFAM" id="SSF46785">
    <property type="entry name" value="Winged helix' DNA-binding domain"/>
    <property type="match status" value="1"/>
</dbReference>
<dbReference type="InterPro" id="IPR011711">
    <property type="entry name" value="GntR_C"/>
</dbReference>
<gene>
    <name evidence="6" type="ORF">C6569_20070</name>
</gene>
<dbReference type="Pfam" id="PF07729">
    <property type="entry name" value="FCD"/>
    <property type="match status" value="1"/>
</dbReference>
<dbReference type="Pfam" id="PF00392">
    <property type="entry name" value="GntR"/>
    <property type="match status" value="1"/>
</dbReference>
<keyword evidence="2" id="KW-0238">DNA-binding</keyword>
<protein>
    <submittedName>
        <fullName evidence="6">GntR family transcriptional regulator</fullName>
    </submittedName>
</protein>
<reference evidence="6 7" key="1">
    <citation type="submission" date="2018-03" db="EMBL/GenBank/DDBJ databases">
        <title>Genome sequencing of Phreatobacter sp.</title>
        <authorList>
            <person name="Kim S.-J."/>
            <person name="Heo J."/>
            <person name="Kwon S.-W."/>
        </authorList>
    </citation>
    <scope>NUCLEOTIDE SEQUENCE [LARGE SCALE GENOMIC DNA]</scope>
    <source>
        <strain evidence="6 7">S-12</strain>
    </source>
</reference>
<dbReference type="CDD" id="cd07377">
    <property type="entry name" value="WHTH_GntR"/>
    <property type="match status" value="1"/>
</dbReference>
<dbReference type="OrthoDB" id="9789310at2"/>
<feature type="domain" description="HTH gntR-type" evidence="5">
    <location>
        <begin position="19"/>
        <end position="86"/>
    </location>
</feature>
<evidence type="ECO:0000256" key="3">
    <source>
        <dbReference type="ARBA" id="ARBA00023163"/>
    </source>
</evidence>
<organism evidence="6 7">
    <name type="scientific">Phreatobacter cathodiphilus</name>
    <dbReference type="NCBI Taxonomy" id="1868589"/>
    <lineage>
        <taxon>Bacteria</taxon>
        <taxon>Pseudomonadati</taxon>
        <taxon>Pseudomonadota</taxon>
        <taxon>Alphaproteobacteria</taxon>
        <taxon>Hyphomicrobiales</taxon>
        <taxon>Phreatobacteraceae</taxon>
        <taxon>Phreatobacter</taxon>
    </lineage>
</organism>
<name>A0A2S0NGJ1_9HYPH</name>
<keyword evidence="7" id="KW-1185">Reference proteome</keyword>